<accession>A0ABQ5BI60</accession>
<feature type="domain" description="Integrase catalytic" evidence="2">
    <location>
        <begin position="120"/>
        <end position="286"/>
    </location>
</feature>
<organism evidence="3 4">
    <name type="scientific">Tanacetum coccineum</name>
    <dbReference type="NCBI Taxonomy" id="301880"/>
    <lineage>
        <taxon>Eukaryota</taxon>
        <taxon>Viridiplantae</taxon>
        <taxon>Streptophyta</taxon>
        <taxon>Embryophyta</taxon>
        <taxon>Tracheophyta</taxon>
        <taxon>Spermatophyta</taxon>
        <taxon>Magnoliopsida</taxon>
        <taxon>eudicotyledons</taxon>
        <taxon>Gunneridae</taxon>
        <taxon>Pentapetalae</taxon>
        <taxon>asterids</taxon>
        <taxon>campanulids</taxon>
        <taxon>Asterales</taxon>
        <taxon>Asteraceae</taxon>
        <taxon>Asteroideae</taxon>
        <taxon>Anthemideae</taxon>
        <taxon>Anthemidinae</taxon>
        <taxon>Tanacetum</taxon>
    </lineage>
</organism>
<dbReference type="InterPro" id="IPR041588">
    <property type="entry name" value="Integrase_H2C2"/>
</dbReference>
<protein>
    <submittedName>
        <fullName evidence="3">Reverse transcriptase domain-containing protein</fullName>
    </submittedName>
</protein>
<dbReference type="PROSITE" id="PS50994">
    <property type="entry name" value="INTEGRASE"/>
    <property type="match status" value="1"/>
</dbReference>
<keyword evidence="3" id="KW-0808">Transferase</keyword>
<dbReference type="Pfam" id="PF17921">
    <property type="entry name" value="Integrase_H2C2"/>
    <property type="match status" value="1"/>
</dbReference>
<dbReference type="Gene3D" id="3.30.420.10">
    <property type="entry name" value="Ribonuclease H-like superfamily/Ribonuclease H"/>
    <property type="match status" value="1"/>
</dbReference>
<evidence type="ECO:0000256" key="1">
    <source>
        <dbReference type="SAM" id="MobiDB-lite"/>
    </source>
</evidence>
<keyword evidence="3" id="KW-0548">Nucleotidyltransferase</keyword>
<dbReference type="InterPro" id="IPR043502">
    <property type="entry name" value="DNA/RNA_pol_sf"/>
</dbReference>
<gene>
    <name evidence="3" type="ORF">Tco_0861562</name>
</gene>
<dbReference type="GO" id="GO:0003964">
    <property type="term" value="F:RNA-directed DNA polymerase activity"/>
    <property type="evidence" value="ECO:0007669"/>
    <property type="project" value="UniProtKB-KW"/>
</dbReference>
<feature type="compositionally biased region" description="Basic and acidic residues" evidence="1">
    <location>
        <begin position="553"/>
        <end position="575"/>
    </location>
</feature>
<evidence type="ECO:0000313" key="4">
    <source>
        <dbReference type="Proteomes" id="UP001151760"/>
    </source>
</evidence>
<keyword evidence="4" id="KW-1185">Reference proteome</keyword>
<reference evidence="3" key="1">
    <citation type="journal article" date="2022" name="Int. J. Mol. Sci.">
        <title>Draft Genome of Tanacetum Coccineum: Genomic Comparison of Closely Related Tanacetum-Family Plants.</title>
        <authorList>
            <person name="Yamashiro T."/>
            <person name="Shiraishi A."/>
            <person name="Nakayama K."/>
            <person name="Satake H."/>
        </authorList>
    </citation>
    <scope>NUCLEOTIDE SEQUENCE</scope>
</reference>
<dbReference type="InterPro" id="IPR041577">
    <property type="entry name" value="RT_RNaseH_2"/>
</dbReference>
<dbReference type="SUPFAM" id="SSF56672">
    <property type="entry name" value="DNA/RNA polymerases"/>
    <property type="match status" value="1"/>
</dbReference>
<feature type="region of interest" description="Disordered" evidence="1">
    <location>
        <begin position="769"/>
        <end position="894"/>
    </location>
</feature>
<dbReference type="Proteomes" id="UP001151760">
    <property type="component" value="Unassembled WGS sequence"/>
</dbReference>
<dbReference type="InterPro" id="IPR052160">
    <property type="entry name" value="Gypsy_RT_Integrase-like"/>
</dbReference>
<dbReference type="Pfam" id="PF00665">
    <property type="entry name" value="rve"/>
    <property type="match status" value="1"/>
</dbReference>
<feature type="region of interest" description="Disordered" evidence="1">
    <location>
        <begin position="513"/>
        <end position="621"/>
    </location>
</feature>
<dbReference type="InterPro" id="IPR036397">
    <property type="entry name" value="RNaseH_sf"/>
</dbReference>
<feature type="compositionally biased region" description="Basic and acidic residues" evidence="1">
    <location>
        <begin position="771"/>
        <end position="780"/>
    </location>
</feature>
<dbReference type="EMBL" id="BQNB010013320">
    <property type="protein sequence ID" value="GJT14520.1"/>
    <property type="molecule type" value="Genomic_DNA"/>
</dbReference>
<feature type="compositionally biased region" description="Basic and acidic residues" evidence="1">
    <location>
        <begin position="795"/>
        <end position="808"/>
    </location>
</feature>
<reference evidence="3" key="2">
    <citation type="submission" date="2022-01" db="EMBL/GenBank/DDBJ databases">
        <authorList>
            <person name="Yamashiro T."/>
            <person name="Shiraishi A."/>
            <person name="Satake H."/>
            <person name="Nakayama K."/>
        </authorList>
    </citation>
    <scope>NUCLEOTIDE SEQUENCE</scope>
</reference>
<dbReference type="Pfam" id="PF17919">
    <property type="entry name" value="RT_RNaseH_2"/>
    <property type="match status" value="1"/>
</dbReference>
<evidence type="ECO:0000313" key="3">
    <source>
        <dbReference type="EMBL" id="GJT14520.1"/>
    </source>
</evidence>
<dbReference type="InterPro" id="IPR012337">
    <property type="entry name" value="RNaseH-like_sf"/>
</dbReference>
<proteinExistence type="predicted"/>
<feature type="compositionally biased region" description="Low complexity" evidence="1">
    <location>
        <begin position="809"/>
        <end position="830"/>
    </location>
</feature>
<sequence>MTHFLKKDAVFVFSQDCIDAFETLKKKLTEAPILVVPDWNLPFELMCDASDFAIGAVLGQQAIDILKACHEGPTGGHHGANFTAKKVFDAGFFWPTIYRDAHAMIKSCDTCQRQGKISQRNEMPQNAIQVCEIFDVWGIDFMGPFPSSRGNKYILVAVDYLSKWVEAKALPTNDARVVVKFLKSLFARFGTPRAIISDRGTHFCNDKFAKVMSKYGVTHRLATAYHPQTSGQVEVSNRGLKRILERTVGENRASWSDKLEDALWAFRTAFKTPIGCTPYKLVYGKSCHLPIELEHKAYWALKHANFDLKTAGRRSFKNRIFNVGDRVLLFNSRLKIFSGKLKTRWLGPFTITQVFPYGTVELSQPDGPNFKVNGHRVKHYFGGDIPSKELQLQRRHESSRNLLLPNSLLPQFYLKNLRGSQRELRDQQRSLLMRQQEVVVVDETSCIDGSLSKKKEKMTVKKRKGIDLLYEVALTEESQYEEVCKKSLRDFHKTHPSGSGIVTKLAPSAAKIKPSVTNAGTGAKPGVLDMTEEESTESSYQESDSGDDNNQSDNEKGSDSAHETDENETGSKSDQEENEEDVEDDEEEKDDVFVKTPSNSTDDEDETNVEDKAEGDEDKGMDYTFTNALSTMTWNENLKTTLNQVIEDAHVTLSNVTKKTELKKNDPLNTQASITARITEQVKSQLPQILPKEVSNFALPSPIIQPKSTYKAAASLTEFELKKILIDKIDESQSYLTAAEHREIYDGLIKSYDLDKSLFSTYDKVYSLKRSQKDKDKDEDPSAGSDRGLKKRKTSKDAEPTKGPKTKESTSGSSKGTKSQSKSSGKSVQSEEPEFEVADSDMPQDQEENLGNDDEEPKRKVASKRDWFTKPKQPEDPTDPDWNVGKTPQQGPTQSWLMTLASSADKPSKTFDELMSTPIDFSAYIMNGLKITNLTQETLLGPAFKLLKGTRTNYAELEYDFEECYKALSEKLDWDNPEGGDYPFDLTKPLPLVMNGNRQMVPVDYFFNNDLKYLQGGISTMTYTTSITKTKAAQYDLPGIEDMVRNIWSPVKVAYDKHALWGISHWRDQRKTFYGYARGLESTHDVYSTKRILAVTRVENRLTNLSGDDVSDFAIALRMFTRSMVIQKRVKDLQLGVKSYQKKINVTKPETTRPGLRNKDPYTPYQDPQGFIYVDPQGRNRLMRSDELYKFSDGTLTGLRTSLDDIIKNIRIEYLPQRKWSSLKKKRANIMIKAIDKQLKERRMTRGLKKFVGGRHYGTDLRLLQRTI</sequence>
<comment type="caution">
    <text evidence="3">The sequence shown here is derived from an EMBL/GenBank/DDBJ whole genome shotgun (WGS) entry which is preliminary data.</text>
</comment>
<name>A0ABQ5BI60_9ASTR</name>
<feature type="compositionally biased region" description="Acidic residues" evidence="1">
    <location>
        <begin position="831"/>
        <end position="855"/>
    </location>
</feature>
<keyword evidence="3" id="KW-0695">RNA-directed DNA polymerase</keyword>
<dbReference type="SUPFAM" id="SSF53098">
    <property type="entry name" value="Ribonuclease H-like"/>
    <property type="match status" value="1"/>
</dbReference>
<feature type="compositionally biased region" description="Acidic residues" evidence="1">
    <location>
        <begin position="576"/>
        <end position="590"/>
    </location>
</feature>
<dbReference type="PANTHER" id="PTHR47266">
    <property type="entry name" value="ENDONUCLEASE-RELATED"/>
    <property type="match status" value="1"/>
</dbReference>
<evidence type="ECO:0000259" key="2">
    <source>
        <dbReference type="PROSITE" id="PS50994"/>
    </source>
</evidence>
<feature type="compositionally biased region" description="Low complexity" evidence="1">
    <location>
        <begin position="537"/>
        <end position="552"/>
    </location>
</feature>
<dbReference type="Gene3D" id="1.10.340.70">
    <property type="match status" value="1"/>
</dbReference>
<feature type="compositionally biased region" description="Basic and acidic residues" evidence="1">
    <location>
        <begin position="856"/>
        <end position="875"/>
    </location>
</feature>
<dbReference type="InterPro" id="IPR001584">
    <property type="entry name" value="Integrase_cat-core"/>
</dbReference>
<feature type="compositionally biased region" description="Acidic residues" evidence="1">
    <location>
        <begin position="601"/>
        <end position="619"/>
    </location>
</feature>